<dbReference type="PROSITE" id="PS00108">
    <property type="entry name" value="PROTEIN_KINASE_ST"/>
    <property type="match status" value="1"/>
</dbReference>
<dbReference type="GO" id="GO:0005829">
    <property type="term" value="C:cytosol"/>
    <property type="evidence" value="ECO:0007669"/>
    <property type="project" value="TreeGrafter"/>
</dbReference>
<dbReference type="EMBL" id="JAFIQS010000012">
    <property type="protein sequence ID" value="KAG5164299.1"/>
    <property type="molecule type" value="Genomic_DNA"/>
</dbReference>
<keyword evidence="5" id="KW-0418">Kinase</keyword>
<dbReference type="InterPro" id="IPR008271">
    <property type="entry name" value="Ser/Thr_kinase_AS"/>
</dbReference>
<dbReference type="GO" id="GO:0016020">
    <property type="term" value="C:membrane"/>
    <property type="evidence" value="ECO:0007669"/>
    <property type="project" value="TreeGrafter"/>
</dbReference>
<evidence type="ECO:0000256" key="4">
    <source>
        <dbReference type="ARBA" id="ARBA00022741"/>
    </source>
</evidence>
<dbReference type="GO" id="GO:0010506">
    <property type="term" value="P:regulation of autophagy"/>
    <property type="evidence" value="ECO:0007669"/>
    <property type="project" value="InterPro"/>
</dbReference>
<evidence type="ECO:0000313" key="10">
    <source>
        <dbReference type="EMBL" id="KAG5164299.1"/>
    </source>
</evidence>
<keyword evidence="3" id="KW-0808">Transferase</keyword>
<dbReference type="GO" id="GO:0000407">
    <property type="term" value="C:phagophore assembly site"/>
    <property type="evidence" value="ECO:0007669"/>
    <property type="project" value="TreeGrafter"/>
</dbReference>
<name>A0A8H8CGT7_PSICU</name>
<evidence type="ECO:0000256" key="6">
    <source>
        <dbReference type="ARBA" id="ARBA00022840"/>
    </source>
</evidence>
<reference evidence="10" key="1">
    <citation type="submission" date="2021-02" db="EMBL/GenBank/DDBJ databases">
        <title>Psilocybe cubensis genome.</title>
        <authorList>
            <person name="Mckernan K.J."/>
            <person name="Crawford S."/>
            <person name="Trippe A."/>
            <person name="Kane L.T."/>
            <person name="Mclaughlin S."/>
        </authorList>
    </citation>
    <scope>NUCLEOTIDE SEQUENCE [LARGE SCALE GENOMIC DNA]</scope>
    <source>
        <strain evidence="10">MGC-MH-2018</strain>
    </source>
</reference>
<evidence type="ECO:0000256" key="8">
    <source>
        <dbReference type="RuleBase" id="RU000304"/>
    </source>
</evidence>
<dbReference type="SUPFAM" id="SSF49879">
    <property type="entry name" value="SMAD/FHA domain"/>
    <property type="match status" value="1"/>
</dbReference>
<sequence>MDFSQSDDYYLETNVEKDVNMHFFGYLEPMEMDAGTHLIRIYFPKNCQDCIVGSCHRCDIVLDGPGIANQQCRVFWAGNRYARSKVSVVNLTERGLLINDVPIPKAKWQELNSGDKLQFGLHYQYIYQHTADVGPSDGFHSTYAIGEEVGHGGYATVSRVTNKETGEIRVVKRVAKPFHLKANRPRSTYEIYTMRQVGLHHHVVRLYEVYYHYDNSINMILEYVDGGDLQTYLNIHHRLSESQSKRIAYQICSAMTHVHSMGVIHRDLKPTNILLTSEKPPVVKIADFGLAVSAKGPFFLSETLVGTNRFLAPELGKKCGPFLYSDRVDSWSVGITVLTMLAGINSLPEQMDLESDIEFFEWLSTFKVDEGCLAGLDVQISEPAKGFLVALLDRDPFVRASLTMARYLPWLEEFEIEDVCEQDEVDEVHRMLISDDSI</sequence>
<dbReference type="GO" id="GO:0004674">
    <property type="term" value="F:protein serine/threonine kinase activity"/>
    <property type="evidence" value="ECO:0007669"/>
    <property type="project" value="UniProtKB-KW"/>
</dbReference>
<accession>A0A8H8CGT7</accession>
<organism evidence="10">
    <name type="scientific">Psilocybe cubensis</name>
    <name type="common">Psychedelic mushroom</name>
    <name type="synonym">Stropharia cubensis</name>
    <dbReference type="NCBI Taxonomy" id="181762"/>
    <lineage>
        <taxon>Eukaryota</taxon>
        <taxon>Fungi</taxon>
        <taxon>Dikarya</taxon>
        <taxon>Basidiomycota</taxon>
        <taxon>Agaricomycotina</taxon>
        <taxon>Agaricomycetes</taxon>
        <taxon>Agaricomycetidae</taxon>
        <taxon>Agaricales</taxon>
        <taxon>Agaricineae</taxon>
        <taxon>Strophariaceae</taxon>
        <taxon>Psilocybe</taxon>
    </lineage>
</organism>
<evidence type="ECO:0000256" key="5">
    <source>
        <dbReference type="ARBA" id="ARBA00022777"/>
    </source>
</evidence>
<proteinExistence type="inferred from homology"/>
<dbReference type="PROSITE" id="PS00107">
    <property type="entry name" value="PROTEIN_KINASE_ATP"/>
    <property type="match status" value="1"/>
</dbReference>
<dbReference type="SMART" id="SM00220">
    <property type="entry name" value="S_TKc"/>
    <property type="match status" value="1"/>
</dbReference>
<dbReference type="Gene3D" id="2.60.200.20">
    <property type="match status" value="1"/>
</dbReference>
<dbReference type="EC" id="2.7.11.1" evidence="2"/>
<dbReference type="InterPro" id="IPR000719">
    <property type="entry name" value="Prot_kinase_dom"/>
</dbReference>
<dbReference type="OrthoDB" id="10252171at2759"/>
<feature type="binding site" evidence="7">
    <location>
        <position position="176"/>
    </location>
    <ligand>
        <name>ATP</name>
        <dbReference type="ChEBI" id="CHEBI:30616"/>
    </ligand>
</feature>
<gene>
    <name evidence="10" type="ORF">JR316_010805</name>
</gene>
<evidence type="ECO:0000256" key="1">
    <source>
        <dbReference type="ARBA" id="ARBA00005575"/>
    </source>
</evidence>
<keyword evidence="4 7" id="KW-0547">Nucleotide-binding</keyword>
<dbReference type="GO" id="GO:0005524">
    <property type="term" value="F:ATP binding"/>
    <property type="evidence" value="ECO:0007669"/>
    <property type="project" value="UniProtKB-UniRule"/>
</dbReference>
<comment type="similarity">
    <text evidence="1">Belongs to the protein kinase superfamily. CAMK Ser/Thr protein kinase family. CHEK2 subfamily.</text>
</comment>
<dbReference type="InterPro" id="IPR008984">
    <property type="entry name" value="SMAD_FHA_dom_sf"/>
</dbReference>
<evidence type="ECO:0000256" key="3">
    <source>
        <dbReference type="ARBA" id="ARBA00022679"/>
    </source>
</evidence>
<evidence type="ECO:0000256" key="2">
    <source>
        <dbReference type="ARBA" id="ARBA00012513"/>
    </source>
</evidence>
<feature type="domain" description="Protein kinase" evidence="9">
    <location>
        <begin position="143"/>
        <end position="411"/>
    </location>
</feature>
<evidence type="ECO:0000259" key="9">
    <source>
        <dbReference type="PROSITE" id="PS50011"/>
    </source>
</evidence>
<dbReference type="PROSITE" id="PS50011">
    <property type="entry name" value="PROTEIN_KINASE_DOM"/>
    <property type="match status" value="1"/>
</dbReference>
<dbReference type="Gene3D" id="1.10.510.10">
    <property type="entry name" value="Transferase(Phosphotransferase) domain 1"/>
    <property type="match status" value="1"/>
</dbReference>
<comment type="caution">
    <text evidence="10">The sequence shown here is derived from an EMBL/GenBank/DDBJ whole genome shotgun (WGS) entry which is preliminary data.</text>
</comment>
<dbReference type="Pfam" id="PF00498">
    <property type="entry name" value="FHA"/>
    <property type="match status" value="1"/>
</dbReference>
<dbReference type="InterPro" id="IPR017441">
    <property type="entry name" value="Protein_kinase_ATP_BS"/>
</dbReference>
<dbReference type="Pfam" id="PF00069">
    <property type="entry name" value="Pkinase"/>
    <property type="match status" value="1"/>
</dbReference>
<dbReference type="InterPro" id="IPR011009">
    <property type="entry name" value="Kinase-like_dom_sf"/>
</dbReference>
<dbReference type="GO" id="GO:0000045">
    <property type="term" value="P:autophagosome assembly"/>
    <property type="evidence" value="ECO:0007669"/>
    <property type="project" value="TreeGrafter"/>
</dbReference>
<dbReference type="AlphaFoldDB" id="A0A8H8CGT7"/>
<evidence type="ECO:0000256" key="7">
    <source>
        <dbReference type="PROSITE-ProRule" id="PRU10141"/>
    </source>
</evidence>
<dbReference type="SUPFAM" id="SSF56112">
    <property type="entry name" value="Protein kinase-like (PK-like)"/>
    <property type="match status" value="1"/>
</dbReference>
<dbReference type="GO" id="GO:0005776">
    <property type="term" value="C:autophagosome"/>
    <property type="evidence" value="ECO:0007669"/>
    <property type="project" value="TreeGrafter"/>
</dbReference>
<dbReference type="PANTHER" id="PTHR24348:SF22">
    <property type="entry name" value="NON-SPECIFIC SERINE_THREONINE PROTEIN KINASE"/>
    <property type="match status" value="1"/>
</dbReference>
<dbReference type="InterPro" id="IPR000253">
    <property type="entry name" value="FHA_dom"/>
</dbReference>
<dbReference type="PANTHER" id="PTHR24348">
    <property type="entry name" value="SERINE/THREONINE-PROTEIN KINASE UNC-51-RELATED"/>
    <property type="match status" value="1"/>
</dbReference>
<protein>
    <recommendedName>
        <fullName evidence="2">non-specific serine/threonine protein kinase</fullName>
        <ecNumber evidence="2">2.7.11.1</ecNumber>
    </recommendedName>
</protein>
<keyword evidence="6 7" id="KW-0067">ATP-binding</keyword>
<keyword evidence="8" id="KW-0723">Serine/threonine-protein kinase</keyword>
<dbReference type="InterPro" id="IPR045269">
    <property type="entry name" value="Atg1-like"/>
</dbReference>